<dbReference type="EMBL" id="JAIFRP010000021">
    <property type="protein sequence ID" value="KAK2585909.1"/>
    <property type="molecule type" value="Genomic_DNA"/>
</dbReference>
<organism evidence="1 2">
    <name type="scientific">Odynerus spinipes</name>
    <dbReference type="NCBI Taxonomy" id="1348599"/>
    <lineage>
        <taxon>Eukaryota</taxon>
        <taxon>Metazoa</taxon>
        <taxon>Ecdysozoa</taxon>
        <taxon>Arthropoda</taxon>
        <taxon>Hexapoda</taxon>
        <taxon>Insecta</taxon>
        <taxon>Pterygota</taxon>
        <taxon>Neoptera</taxon>
        <taxon>Endopterygota</taxon>
        <taxon>Hymenoptera</taxon>
        <taxon>Apocrita</taxon>
        <taxon>Aculeata</taxon>
        <taxon>Vespoidea</taxon>
        <taxon>Vespidae</taxon>
        <taxon>Eumeninae</taxon>
        <taxon>Odynerus</taxon>
    </lineage>
</organism>
<dbReference type="AlphaFoldDB" id="A0AAD9RTZ2"/>
<accession>A0AAD9RTZ2</accession>
<comment type="caution">
    <text evidence="1">The sequence shown here is derived from an EMBL/GenBank/DDBJ whole genome shotgun (WGS) entry which is preliminary data.</text>
</comment>
<reference evidence="1" key="2">
    <citation type="journal article" date="2023" name="Commun. Biol.">
        <title>Intrasexual cuticular hydrocarbon dimorphism in a wasp sheds light on hydrocarbon biosynthesis genes in Hymenoptera.</title>
        <authorList>
            <person name="Moris V.C."/>
            <person name="Podsiadlowski L."/>
            <person name="Martin S."/>
            <person name="Oeyen J.P."/>
            <person name="Donath A."/>
            <person name="Petersen M."/>
            <person name="Wilbrandt J."/>
            <person name="Misof B."/>
            <person name="Liedtke D."/>
            <person name="Thamm M."/>
            <person name="Scheiner R."/>
            <person name="Schmitt T."/>
            <person name="Niehuis O."/>
        </authorList>
    </citation>
    <scope>NUCLEOTIDE SEQUENCE</scope>
    <source>
        <strain evidence="1">GBR_01_08_01A</strain>
    </source>
</reference>
<keyword evidence="2" id="KW-1185">Reference proteome</keyword>
<protein>
    <submittedName>
        <fullName evidence="1">Uncharacterized protein</fullName>
    </submittedName>
</protein>
<dbReference type="Proteomes" id="UP001258017">
    <property type="component" value="Unassembled WGS sequence"/>
</dbReference>
<sequence>MTDSDYAFLKYEGLKKYDRDFSAHITYCYYYRRYQRYYYYSTITTTLPLRNASTTTATYYYTTTLRLTLIEIQQIIMQRL</sequence>
<name>A0AAD9RTZ2_9HYME</name>
<proteinExistence type="predicted"/>
<evidence type="ECO:0000313" key="1">
    <source>
        <dbReference type="EMBL" id="KAK2585909.1"/>
    </source>
</evidence>
<evidence type="ECO:0000313" key="2">
    <source>
        <dbReference type="Proteomes" id="UP001258017"/>
    </source>
</evidence>
<reference evidence="1" key="1">
    <citation type="submission" date="2021-08" db="EMBL/GenBank/DDBJ databases">
        <authorList>
            <person name="Misof B."/>
            <person name="Oliver O."/>
            <person name="Podsiadlowski L."/>
            <person name="Donath A."/>
            <person name="Peters R."/>
            <person name="Mayer C."/>
            <person name="Rust J."/>
            <person name="Gunkel S."/>
            <person name="Lesny P."/>
            <person name="Martin S."/>
            <person name="Oeyen J.P."/>
            <person name="Petersen M."/>
            <person name="Panagiotis P."/>
            <person name="Wilbrandt J."/>
            <person name="Tanja T."/>
        </authorList>
    </citation>
    <scope>NUCLEOTIDE SEQUENCE</scope>
    <source>
        <strain evidence="1">GBR_01_08_01A</strain>
        <tissue evidence="1">Thorax + abdomen</tissue>
    </source>
</reference>
<gene>
    <name evidence="1" type="ORF">KPH14_010493</name>
</gene>